<dbReference type="PANTHER" id="PTHR43640">
    <property type="entry name" value="OS07G0260300 PROTEIN"/>
    <property type="match status" value="1"/>
</dbReference>
<reference evidence="2 3" key="2">
    <citation type="submission" date="2020-06" db="EMBL/GenBank/DDBJ databases">
        <title>Antribacter stalactiti gen. nov., sp. nov., a new member of the family Nacardiaceae isolated from a cave.</title>
        <authorList>
            <person name="Kim I.S."/>
        </authorList>
    </citation>
    <scope>NUCLEOTIDE SEQUENCE [LARGE SCALE GENOMIC DNA]</scope>
    <source>
        <strain evidence="2 3">YC2-7</strain>
    </source>
</reference>
<evidence type="ECO:0000313" key="2">
    <source>
        <dbReference type="EMBL" id="NMN97450.1"/>
    </source>
</evidence>
<proteinExistence type="predicted"/>
<dbReference type="GO" id="GO:0016491">
    <property type="term" value="F:oxidoreductase activity"/>
    <property type="evidence" value="ECO:0007669"/>
    <property type="project" value="InterPro"/>
</dbReference>
<comment type="caution">
    <text evidence="2">The sequence shown here is derived from an EMBL/GenBank/DDBJ whole genome shotgun (WGS) entry which is preliminary data.</text>
</comment>
<dbReference type="PANTHER" id="PTHR43640:SF1">
    <property type="entry name" value="THIOREDOXIN-DEPENDENT PEROXIREDOXIN"/>
    <property type="match status" value="1"/>
</dbReference>
<dbReference type="InterPro" id="IPR000866">
    <property type="entry name" value="AhpC/TSA"/>
</dbReference>
<dbReference type="EMBL" id="VCQU01000007">
    <property type="protein sequence ID" value="NMN97450.1"/>
    <property type="molecule type" value="Genomic_DNA"/>
</dbReference>
<evidence type="ECO:0000259" key="1">
    <source>
        <dbReference type="PROSITE" id="PS51352"/>
    </source>
</evidence>
<gene>
    <name evidence="2" type="ORF">FGL95_20645</name>
</gene>
<dbReference type="Proteomes" id="UP000535543">
    <property type="component" value="Unassembled WGS sequence"/>
</dbReference>
<evidence type="ECO:0000313" key="3">
    <source>
        <dbReference type="Proteomes" id="UP000535543"/>
    </source>
</evidence>
<dbReference type="PROSITE" id="PS51352">
    <property type="entry name" value="THIOREDOXIN_2"/>
    <property type="match status" value="1"/>
</dbReference>
<protein>
    <submittedName>
        <fullName evidence="2">Thioredoxin family protein</fullName>
    </submittedName>
</protein>
<dbReference type="AlphaFoldDB" id="A0A848KMF7"/>
<dbReference type="InterPro" id="IPR047262">
    <property type="entry name" value="PRX-like1"/>
</dbReference>
<dbReference type="RefSeq" id="WP_169590328.1">
    <property type="nucleotide sequence ID" value="NZ_VCQU01000007.1"/>
</dbReference>
<dbReference type="Pfam" id="PF00578">
    <property type="entry name" value="AhpC-TSA"/>
    <property type="match status" value="1"/>
</dbReference>
<dbReference type="SUPFAM" id="SSF52833">
    <property type="entry name" value="Thioredoxin-like"/>
    <property type="match status" value="1"/>
</dbReference>
<keyword evidence="3" id="KW-1185">Reference proteome</keyword>
<accession>A0A848KMF7</accession>
<dbReference type="CDD" id="cd02969">
    <property type="entry name" value="PRX_like1"/>
    <property type="match status" value="1"/>
</dbReference>
<dbReference type="InterPro" id="IPR036249">
    <property type="entry name" value="Thioredoxin-like_sf"/>
</dbReference>
<dbReference type="InterPro" id="IPR013766">
    <property type="entry name" value="Thioredoxin_domain"/>
</dbReference>
<reference evidence="2 3" key="1">
    <citation type="submission" date="2019-05" db="EMBL/GenBank/DDBJ databases">
        <authorList>
            <person name="Lee S.D."/>
        </authorList>
    </citation>
    <scope>NUCLEOTIDE SEQUENCE [LARGE SCALE GENOMIC DNA]</scope>
    <source>
        <strain evidence="2 3">YC2-7</strain>
    </source>
</reference>
<organism evidence="2 3">
    <name type="scientific">Antrihabitans stalactiti</name>
    <dbReference type="NCBI Taxonomy" id="2584121"/>
    <lineage>
        <taxon>Bacteria</taxon>
        <taxon>Bacillati</taxon>
        <taxon>Actinomycetota</taxon>
        <taxon>Actinomycetes</taxon>
        <taxon>Mycobacteriales</taxon>
        <taxon>Nocardiaceae</taxon>
        <taxon>Antrihabitans</taxon>
    </lineage>
</organism>
<name>A0A848KMF7_9NOCA</name>
<dbReference type="Gene3D" id="3.40.30.10">
    <property type="entry name" value="Glutaredoxin"/>
    <property type="match status" value="1"/>
</dbReference>
<feature type="domain" description="Thioredoxin" evidence="1">
    <location>
        <begin position="9"/>
        <end position="164"/>
    </location>
</feature>
<dbReference type="GO" id="GO:0016209">
    <property type="term" value="F:antioxidant activity"/>
    <property type="evidence" value="ECO:0007669"/>
    <property type="project" value="InterPro"/>
</dbReference>
<sequence length="197" mass="21272">MVSVNSTMLELGSHAVDFSLSDPHGKVWSFGDVAGPRGTLVAFVCNHCPYVRHLATSIATATADWIEAGIGVVAINSNDTDKYPDDAPDKMAAQAAEWGWRFPYVSDSDQSVAKAYRAACTPDFYLFDADQVLVYRGRFDDSTPRNDRPITGADLGGAVTALLGGASIAADQLPSIGCNIKWRSGNEPEWFSLLRPR</sequence>